<dbReference type="UniPathway" id="UPA00557">
    <property type="reaction ID" value="UER00614"/>
</dbReference>
<dbReference type="EMBL" id="QWIP01000239">
    <property type="protein sequence ID" value="RMY68323.1"/>
    <property type="molecule type" value="Genomic_DNA"/>
</dbReference>
<dbReference type="AlphaFoldDB" id="A0A3M7DW39"/>
<comment type="catalytic activity">
    <reaction evidence="1">
        <text>a 1,2-diacyl-sn-glycero-3-phosphate + CTP + H(+) = a CDP-1,2-diacyl-sn-glycerol + diphosphate</text>
        <dbReference type="Rhea" id="RHEA:16229"/>
        <dbReference type="ChEBI" id="CHEBI:15378"/>
        <dbReference type="ChEBI" id="CHEBI:33019"/>
        <dbReference type="ChEBI" id="CHEBI:37563"/>
        <dbReference type="ChEBI" id="CHEBI:58332"/>
        <dbReference type="ChEBI" id="CHEBI:58608"/>
        <dbReference type="EC" id="2.7.7.41"/>
    </reaction>
</comment>
<sequence length="218" mass="24867">MPRHFHFGSYHRQGMTKKPTVSFQNRERRMSNSSATSPVANMNGSGNKSPMRANGAKSPTRQGGKQQEKGGRPDTTPSGWATENEEDEKSSSKAVEKPTEPSAYEKKKQTFITRAIWTFVMIAIFFGSMFAGHIYVIIIVTAVQIISFKEVIAISNVPSRARSLRFTKTLNWYFLGTTMYFLYGESVIYYFKHIVLIDRVLLPFATHHRFISFMLYVI</sequence>
<protein>
    <recommendedName>
        <fullName evidence="6">phosphatidate cytidylyltransferase</fullName>
        <ecNumber evidence="6">2.7.7.41</ecNumber>
    </recommendedName>
    <alternativeName>
        <fullName evidence="16">CDP-diacylglycerol synthase</fullName>
    </alternativeName>
    <alternativeName>
        <fullName evidence="17">CDP-diglyceride pyrophosphorylase</fullName>
    </alternativeName>
    <alternativeName>
        <fullName evidence="18">CDP-diglyceride synthase</fullName>
    </alternativeName>
</protein>
<evidence type="ECO:0000256" key="8">
    <source>
        <dbReference type="ARBA" id="ARBA00022679"/>
    </source>
</evidence>
<name>A0A3M7DW39_HORWE</name>
<comment type="caution">
    <text evidence="21">The sequence shown here is derived from an EMBL/GenBank/DDBJ whole genome shotgun (WGS) entry which is preliminary data.</text>
</comment>
<evidence type="ECO:0000256" key="15">
    <source>
        <dbReference type="ARBA" id="ARBA00023264"/>
    </source>
</evidence>
<gene>
    <name evidence="21" type="ORF">D0863_07183</name>
</gene>
<evidence type="ECO:0000256" key="4">
    <source>
        <dbReference type="ARBA" id="ARBA00005189"/>
    </source>
</evidence>
<keyword evidence="9 20" id="KW-0812">Transmembrane</keyword>
<dbReference type="Proteomes" id="UP000269276">
    <property type="component" value="Unassembled WGS sequence"/>
</dbReference>
<keyword evidence="11 20" id="KW-1133">Transmembrane helix</keyword>
<evidence type="ECO:0000256" key="18">
    <source>
        <dbReference type="ARBA" id="ARBA00033406"/>
    </source>
</evidence>
<comment type="pathway">
    <text evidence="3">Phospholipid metabolism; CDP-diacylglycerol biosynthesis; CDP-diacylglycerol from sn-glycerol 3-phosphate: step 3/3.</text>
</comment>
<comment type="subcellular location">
    <subcellularLocation>
        <location evidence="2">Membrane</location>
        <topology evidence="2">Multi-pass membrane protein</topology>
    </subcellularLocation>
</comment>
<organism evidence="21 22">
    <name type="scientific">Hortaea werneckii</name>
    <name type="common">Black yeast</name>
    <name type="synonym">Cladosporium werneckii</name>
    <dbReference type="NCBI Taxonomy" id="91943"/>
    <lineage>
        <taxon>Eukaryota</taxon>
        <taxon>Fungi</taxon>
        <taxon>Dikarya</taxon>
        <taxon>Ascomycota</taxon>
        <taxon>Pezizomycotina</taxon>
        <taxon>Dothideomycetes</taxon>
        <taxon>Dothideomycetidae</taxon>
        <taxon>Mycosphaerellales</taxon>
        <taxon>Teratosphaeriaceae</taxon>
        <taxon>Hortaea</taxon>
    </lineage>
</organism>
<feature type="compositionally biased region" description="Basic and acidic residues" evidence="19">
    <location>
        <begin position="89"/>
        <end position="101"/>
    </location>
</feature>
<reference evidence="21 22" key="1">
    <citation type="journal article" date="2018" name="BMC Genomics">
        <title>Genomic evidence for intraspecific hybridization in a clonal and extremely halotolerant yeast.</title>
        <authorList>
            <person name="Gostincar C."/>
            <person name="Stajich J.E."/>
            <person name="Zupancic J."/>
            <person name="Zalar P."/>
            <person name="Gunde-Cimerman N."/>
        </authorList>
    </citation>
    <scope>NUCLEOTIDE SEQUENCE [LARGE SCALE GENOMIC DNA]</scope>
    <source>
        <strain evidence="21 22">EXF-2682</strain>
    </source>
</reference>
<keyword evidence="7" id="KW-0444">Lipid biosynthesis</keyword>
<evidence type="ECO:0000256" key="3">
    <source>
        <dbReference type="ARBA" id="ARBA00005119"/>
    </source>
</evidence>
<dbReference type="OrthoDB" id="10260889at2759"/>
<evidence type="ECO:0000256" key="12">
    <source>
        <dbReference type="ARBA" id="ARBA00023098"/>
    </source>
</evidence>
<dbReference type="GO" id="GO:0005789">
    <property type="term" value="C:endoplasmic reticulum membrane"/>
    <property type="evidence" value="ECO:0007669"/>
    <property type="project" value="TreeGrafter"/>
</dbReference>
<dbReference type="GO" id="GO:0016024">
    <property type="term" value="P:CDP-diacylglycerol biosynthetic process"/>
    <property type="evidence" value="ECO:0007669"/>
    <property type="project" value="UniProtKB-UniPathway"/>
</dbReference>
<evidence type="ECO:0000313" key="21">
    <source>
        <dbReference type="EMBL" id="RMY68323.1"/>
    </source>
</evidence>
<comment type="pathway">
    <text evidence="4">Lipid metabolism.</text>
</comment>
<evidence type="ECO:0000256" key="9">
    <source>
        <dbReference type="ARBA" id="ARBA00022692"/>
    </source>
</evidence>
<comment type="similarity">
    <text evidence="5">Belongs to the CDS family.</text>
</comment>
<evidence type="ECO:0000256" key="5">
    <source>
        <dbReference type="ARBA" id="ARBA00010185"/>
    </source>
</evidence>
<feature type="transmembrane region" description="Helical" evidence="20">
    <location>
        <begin position="172"/>
        <end position="191"/>
    </location>
</feature>
<feature type="transmembrane region" description="Helical" evidence="20">
    <location>
        <begin position="116"/>
        <end position="146"/>
    </location>
</feature>
<evidence type="ECO:0000256" key="19">
    <source>
        <dbReference type="SAM" id="MobiDB-lite"/>
    </source>
</evidence>
<accession>A0A3M7DW39</accession>
<evidence type="ECO:0000256" key="7">
    <source>
        <dbReference type="ARBA" id="ARBA00022516"/>
    </source>
</evidence>
<keyword evidence="13 20" id="KW-0472">Membrane</keyword>
<feature type="compositionally biased region" description="Polar residues" evidence="19">
    <location>
        <begin position="31"/>
        <end position="48"/>
    </location>
</feature>
<evidence type="ECO:0000256" key="2">
    <source>
        <dbReference type="ARBA" id="ARBA00004141"/>
    </source>
</evidence>
<keyword evidence="8" id="KW-0808">Transferase</keyword>
<dbReference type="EC" id="2.7.7.41" evidence="6"/>
<evidence type="ECO:0000256" key="16">
    <source>
        <dbReference type="ARBA" id="ARBA00029893"/>
    </source>
</evidence>
<evidence type="ECO:0000256" key="20">
    <source>
        <dbReference type="SAM" id="Phobius"/>
    </source>
</evidence>
<evidence type="ECO:0000256" key="14">
    <source>
        <dbReference type="ARBA" id="ARBA00023209"/>
    </source>
</evidence>
<proteinExistence type="inferred from homology"/>
<keyword evidence="10" id="KW-0548">Nucleotidyltransferase</keyword>
<evidence type="ECO:0000256" key="1">
    <source>
        <dbReference type="ARBA" id="ARBA00001698"/>
    </source>
</evidence>
<dbReference type="GO" id="GO:0004605">
    <property type="term" value="F:phosphatidate cytidylyltransferase activity"/>
    <property type="evidence" value="ECO:0007669"/>
    <property type="project" value="UniProtKB-EC"/>
</dbReference>
<keyword evidence="15" id="KW-1208">Phospholipid metabolism</keyword>
<keyword evidence="12" id="KW-0443">Lipid metabolism</keyword>
<dbReference type="PANTHER" id="PTHR13773:SF8">
    <property type="entry name" value="PHOSPHATIDATE CYTIDYLYLTRANSFERASE, PHOTORECEPTOR-SPECIFIC"/>
    <property type="match status" value="1"/>
</dbReference>
<dbReference type="Pfam" id="PF01148">
    <property type="entry name" value="CTP_transf_1"/>
    <property type="match status" value="1"/>
</dbReference>
<evidence type="ECO:0000256" key="6">
    <source>
        <dbReference type="ARBA" id="ARBA00012487"/>
    </source>
</evidence>
<dbReference type="InterPro" id="IPR016720">
    <property type="entry name" value="PC_Trfase_euk"/>
</dbReference>
<feature type="non-terminal residue" evidence="21">
    <location>
        <position position="218"/>
    </location>
</feature>
<evidence type="ECO:0000256" key="10">
    <source>
        <dbReference type="ARBA" id="ARBA00022695"/>
    </source>
</evidence>
<feature type="region of interest" description="Disordered" evidence="19">
    <location>
        <begin position="1"/>
        <end position="101"/>
    </location>
</feature>
<evidence type="ECO:0000256" key="11">
    <source>
        <dbReference type="ARBA" id="ARBA00022989"/>
    </source>
</evidence>
<evidence type="ECO:0000313" key="22">
    <source>
        <dbReference type="Proteomes" id="UP000269276"/>
    </source>
</evidence>
<keyword evidence="14" id="KW-0594">Phospholipid biosynthesis</keyword>
<evidence type="ECO:0000256" key="13">
    <source>
        <dbReference type="ARBA" id="ARBA00023136"/>
    </source>
</evidence>
<dbReference type="PANTHER" id="PTHR13773">
    <property type="entry name" value="PHOSPHATIDATE CYTIDYLYLTRANSFERASE"/>
    <property type="match status" value="1"/>
</dbReference>
<evidence type="ECO:0000256" key="17">
    <source>
        <dbReference type="ARBA" id="ARBA00032396"/>
    </source>
</evidence>